<feature type="non-terminal residue" evidence="1">
    <location>
        <position position="1"/>
    </location>
</feature>
<reference evidence="1" key="1">
    <citation type="journal article" date="2014" name="Front. Microbiol.">
        <title>High frequency of phylogenetically diverse reductive dehalogenase-homologous genes in deep subseafloor sedimentary metagenomes.</title>
        <authorList>
            <person name="Kawai M."/>
            <person name="Futagami T."/>
            <person name="Toyoda A."/>
            <person name="Takaki Y."/>
            <person name="Nishi S."/>
            <person name="Hori S."/>
            <person name="Arai W."/>
            <person name="Tsubouchi T."/>
            <person name="Morono Y."/>
            <person name="Uchiyama I."/>
            <person name="Ito T."/>
            <person name="Fujiyama A."/>
            <person name="Inagaki F."/>
            <person name="Takami H."/>
        </authorList>
    </citation>
    <scope>NUCLEOTIDE SEQUENCE</scope>
    <source>
        <strain evidence="1">Expedition CK06-06</strain>
    </source>
</reference>
<sequence>LGIVGLRVMVTGVVLVEIIHIAGIRFIDGVTWTIEIIANRDVGTHKVTFFI</sequence>
<organism evidence="1">
    <name type="scientific">marine sediment metagenome</name>
    <dbReference type="NCBI Taxonomy" id="412755"/>
    <lineage>
        <taxon>unclassified sequences</taxon>
        <taxon>metagenomes</taxon>
        <taxon>ecological metagenomes</taxon>
    </lineage>
</organism>
<comment type="caution">
    <text evidence="1">The sequence shown here is derived from an EMBL/GenBank/DDBJ whole genome shotgun (WGS) entry which is preliminary data.</text>
</comment>
<name>X1CEG8_9ZZZZ</name>
<dbReference type="EMBL" id="BART01028610">
    <property type="protein sequence ID" value="GAG91482.1"/>
    <property type="molecule type" value="Genomic_DNA"/>
</dbReference>
<dbReference type="AlphaFoldDB" id="X1CEG8"/>
<proteinExistence type="predicted"/>
<gene>
    <name evidence="1" type="ORF">S01H4_50396</name>
</gene>
<protein>
    <submittedName>
        <fullName evidence="1">Uncharacterized protein</fullName>
    </submittedName>
</protein>
<evidence type="ECO:0000313" key="1">
    <source>
        <dbReference type="EMBL" id="GAG91482.1"/>
    </source>
</evidence>
<accession>X1CEG8</accession>